<dbReference type="InterPro" id="IPR028082">
    <property type="entry name" value="Peripla_BP_I"/>
</dbReference>
<keyword evidence="6" id="KW-1185">Reference proteome</keyword>
<dbReference type="Pfam" id="PF13377">
    <property type="entry name" value="Peripla_BP_3"/>
    <property type="match status" value="1"/>
</dbReference>
<dbReference type="GO" id="GO:0045892">
    <property type="term" value="P:negative regulation of DNA-templated transcription"/>
    <property type="evidence" value="ECO:0007669"/>
    <property type="project" value="InterPro"/>
</dbReference>
<dbReference type="STRING" id="265726.KY46_04340"/>
<comment type="caution">
    <text evidence="5">The sequence shown here is derived from an EMBL/GenBank/DDBJ whole genome shotgun (WGS) entry which is preliminary data.</text>
</comment>
<dbReference type="PROSITE" id="PS00356">
    <property type="entry name" value="HTH_LACI_1"/>
    <property type="match status" value="1"/>
</dbReference>
<sequence>MTQKPSQKLTILDIAKLAGVGKSTVSRVLTQDPRVKPATREKVTQVIRESGYVPSKSAQSMRGGNSRVIGILVSRLDSPSENKAVRGILEVIYAADYDAVIMESQFCNDKTREHIAVLEKRNVDGVIVFGFSGFDCAILDSFAQRAVVIAVDTDSVSSVSYDNKGMITLAMDQLTSKGMKHVSYIGVDPADRTTGQLRLDAYLDVCAQQHIEPCYRTGELSYDSAYTLTDAVLSAQTQAIVCASDTLAMGVAKRLQELNRTDVLVSGVGATDLLRFMFPNTFSVDPGYFDAGQCAADLLLQHLRQDAKITHLVQRSCLPV</sequence>
<evidence type="ECO:0000256" key="1">
    <source>
        <dbReference type="ARBA" id="ARBA00023015"/>
    </source>
</evidence>
<dbReference type="SMART" id="SM00354">
    <property type="entry name" value="HTH_LACI"/>
    <property type="match status" value="1"/>
</dbReference>
<dbReference type="InterPro" id="IPR010982">
    <property type="entry name" value="Lambda_DNA-bd_dom_sf"/>
</dbReference>
<dbReference type="OrthoDB" id="198888at2"/>
<dbReference type="SUPFAM" id="SSF53822">
    <property type="entry name" value="Periplasmic binding protein-like I"/>
    <property type="match status" value="1"/>
</dbReference>
<dbReference type="PATRIC" id="fig|265726.11.peg.2228"/>
<keyword evidence="1" id="KW-0805">Transcription regulation</keyword>
<gene>
    <name evidence="5" type="primary">treR</name>
    <name evidence="5" type="ORF">KY46_04340</name>
</gene>
<dbReference type="GO" id="GO:0003700">
    <property type="term" value="F:DNA-binding transcription factor activity"/>
    <property type="evidence" value="ECO:0007669"/>
    <property type="project" value="TreeGrafter"/>
</dbReference>
<dbReference type="InterPro" id="IPR000843">
    <property type="entry name" value="HTH_LacI"/>
</dbReference>
<dbReference type="CDD" id="cd01392">
    <property type="entry name" value="HTH_LacI"/>
    <property type="match status" value="1"/>
</dbReference>
<evidence type="ECO:0000313" key="5">
    <source>
        <dbReference type="EMBL" id="KKD01011.1"/>
    </source>
</evidence>
<keyword evidence="3" id="KW-0804">Transcription</keyword>
<dbReference type="InterPro" id="IPR012771">
    <property type="entry name" value="Trehalos_R_gpbac"/>
</dbReference>
<dbReference type="AlphaFoldDB" id="A0A0F5VFP4"/>
<dbReference type="Pfam" id="PF00356">
    <property type="entry name" value="LacI"/>
    <property type="match status" value="1"/>
</dbReference>
<name>A0A0F5VFP4_9GAMM</name>
<dbReference type="InterPro" id="IPR046335">
    <property type="entry name" value="LacI/GalR-like_sensor"/>
</dbReference>
<evidence type="ECO:0000256" key="3">
    <source>
        <dbReference type="ARBA" id="ARBA00023163"/>
    </source>
</evidence>
<accession>A0A0F5VFP4</accession>
<evidence type="ECO:0000256" key="2">
    <source>
        <dbReference type="ARBA" id="ARBA00023125"/>
    </source>
</evidence>
<dbReference type="PANTHER" id="PTHR30146:SF146">
    <property type="entry name" value="HTH-TYPE TRANSCRIPTIONAL REGULATOR TRER"/>
    <property type="match status" value="1"/>
</dbReference>
<reference evidence="5 6" key="1">
    <citation type="submission" date="2014-12" db="EMBL/GenBank/DDBJ databases">
        <title>Mercury Reductase activity and rhizosphere competence traits in the genome of root associated Photobacterium halotolerans MELD1.</title>
        <authorList>
            <person name="Mathew D.C."/>
            <person name="Huang C.-C."/>
        </authorList>
    </citation>
    <scope>NUCLEOTIDE SEQUENCE [LARGE SCALE GENOMIC DNA]</scope>
    <source>
        <strain evidence="5 6">MELD1</strain>
    </source>
</reference>
<dbReference type="Gene3D" id="3.40.50.2300">
    <property type="match status" value="2"/>
</dbReference>
<dbReference type="GO" id="GO:0005991">
    <property type="term" value="P:trehalose metabolic process"/>
    <property type="evidence" value="ECO:0007669"/>
    <property type="project" value="InterPro"/>
</dbReference>
<dbReference type="CDD" id="cd01542">
    <property type="entry name" value="PBP1_TreR-like"/>
    <property type="match status" value="1"/>
</dbReference>
<protein>
    <submittedName>
        <fullName evidence="5">Trehalose repressor</fullName>
    </submittedName>
</protein>
<keyword evidence="2" id="KW-0238">DNA-binding</keyword>
<evidence type="ECO:0000259" key="4">
    <source>
        <dbReference type="PROSITE" id="PS50932"/>
    </source>
</evidence>
<feature type="domain" description="HTH lacI-type" evidence="4">
    <location>
        <begin position="9"/>
        <end position="63"/>
    </location>
</feature>
<dbReference type="SUPFAM" id="SSF47413">
    <property type="entry name" value="lambda repressor-like DNA-binding domains"/>
    <property type="match status" value="1"/>
</dbReference>
<proteinExistence type="predicted"/>
<dbReference type="Proteomes" id="UP000033633">
    <property type="component" value="Unassembled WGS sequence"/>
</dbReference>
<dbReference type="RefSeq" id="WP_046219381.1">
    <property type="nucleotide sequence ID" value="NZ_JWYV01000002.1"/>
</dbReference>
<dbReference type="PANTHER" id="PTHR30146">
    <property type="entry name" value="LACI-RELATED TRANSCRIPTIONAL REPRESSOR"/>
    <property type="match status" value="1"/>
</dbReference>
<dbReference type="NCBIfam" id="TIGR02405">
    <property type="entry name" value="trehalos_R_Ecol"/>
    <property type="match status" value="1"/>
</dbReference>
<dbReference type="Gene3D" id="1.10.260.40">
    <property type="entry name" value="lambda repressor-like DNA-binding domains"/>
    <property type="match status" value="1"/>
</dbReference>
<dbReference type="EMBL" id="JWYV01000002">
    <property type="protein sequence ID" value="KKD01011.1"/>
    <property type="molecule type" value="Genomic_DNA"/>
</dbReference>
<organism evidence="5 6">
    <name type="scientific">Photobacterium halotolerans</name>
    <dbReference type="NCBI Taxonomy" id="265726"/>
    <lineage>
        <taxon>Bacteria</taxon>
        <taxon>Pseudomonadati</taxon>
        <taxon>Pseudomonadota</taxon>
        <taxon>Gammaproteobacteria</taxon>
        <taxon>Vibrionales</taxon>
        <taxon>Vibrionaceae</taxon>
        <taxon>Photobacterium</taxon>
    </lineage>
</organism>
<dbReference type="GO" id="GO:0000976">
    <property type="term" value="F:transcription cis-regulatory region binding"/>
    <property type="evidence" value="ECO:0007669"/>
    <property type="project" value="TreeGrafter"/>
</dbReference>
<dbReference type="PROSITE" id="PS50932">
    <property type="entry name" value="HTH_LACI_2"/>
    <property type="match status" value="1"/>
</dbReference>
<evidence type="ECO:0000313" key="6">
    <source>
        <dbReference type="Proteomes" id="UP000033633"/>
    </source>
</evidence>